<evidence type="ECO:0000259" key="1">
    <source>
        <dbReference type="PROSITE" id="PS51184"/>
    </source>
</evidence>
<dbReference type="InterPro" id="IPR041667">
    <property type="entry name" value="Cupin_8"/>
</dbReference>
<reference evidence="2 3" key="1">
    <citation type="submission" date="2023-08" db="EMBL/GenBank/DDBJ databases">
        <title>Complete Genome Sequence of Pseudomonas entomophila TVIN A01.</title>
        <authorList>
            <person name="Shelke T."/>
            <person name="Mahar N.S."/>
            <person name="Gupta I."/>
            <person name="Gupta V."/>
        </authorList>
    </citation>
    <scope>NUCLEOTIDE SEQUENCE [LARGE SCALE GENOMIC DNA]</scope>
    <source>
        <strain evidence="2 3">TVIN-A01</strain>
    </source>
</reference>
<dbReference type="PANTHER" id="PTHR12461:SF105">
    <property type="entry name" value="HYPOXIA-INDUCIBLE FACTOR 1-ALPHA INHIBITOR"/>
    <property type="match status" value="1"/>
</dbReference>
<dbReference type="Gene3D" id="3.30.1050.10">
    <property type="entry name" value="SCP2 sterol-binding domain"/>
    <property type="match status" value="1"/>
</dbReference>
<dbReference type="Pfam" id="PF13621">
    <property type="entry name" value="Cupin_8"/>
    <property type="match status" value="1"/>
</dbReference>
<feature type="domain" description="JmjC" evidence="1">
    <location>
        <begin position="226"/>
        <end position="385"/>
    </location>
</feature>
<dbReference type="SUPFAM" id="SSF55718">
    <property type="entry name" value="SCP-like"/>
    <property type="match status" value="1"/>
</dbReference>
<dbReference type="RefSeq" id="WP_011533581.1">
    <property type="nucleotide sequence ID" value="NZ_CP132921.1"/>
</dbReference>
<dbReference type="SUPFAM" id="SSF51197">
    <property type="entry name" value="Clavaminate synthase-like"/>
    <property type="match status" value="1"/>
</dbReference>
<dbReference type="Proteomes" id="UP001183127">
    <property type="component" value="Chromosome"/>
</dbReference>
<dbReference type="InterPro" id="IPR036527">
    <property type="entry name" value="SCP2_sterol-bd_dom_sf"/>
</dbReference>
<dbReference type="InterPro" id="IPR003033">
    <property type="entry name" value="SCP2_sterol-bd_dom"/>
</dbReference>
<dbReference type="PANTHER" id="PTHR12461">
    <property type="entry name" value="HYPOXIA-INDUCIBLE FACTOR 1 ALPHA INHIBITOR-RELATED"/>
    <property type="match status" value="1"/>
</dbReference>
<evidence type="ECO:0000313" key="3">
    <source>
        <dbReference type="Proteomes" id="UP001183127"/>
    </source>
</evidence>
<gene>
    <name evidence="2" type="ORF">RAH46_17090</name>
</gene>
<sequence>MDLQHILGKLFANAGSVGLEGIFQFIFDDHLALWYEAGGSGASGTGHHQAPQVTIEVAASDFAGIMTGRANVEHLFASGRLKIGGNLGLATLLPQAIDMALRGTSAPKVAANQRYPARPRPSDALSARQPQLLEIERKPRAELSVKAFNERHLLPGIPVVISDALHDWPLFSIGREASLELFANLQGITRHGDYVKKTFSTDRDFRSTSMAEFIASLDAPATKAADGQPPAYMGNNIMPAQLLEHIRYPGYFDPTLFIPPRIWIGPKGTLTPLHRDDSDNLFAQVWGEKSFILAAPHHRDALGTWSTSPNGGLEGCDVDPRAPDHARYPASRDVHFMEVVLQAGDLLFLPEGWFHQVESRSTSLSVNFWLNSGRGWKNSPLPDLASSTV</sequence>
<dbReference type="GeneID" id="32805555"/>
<organism evidence="2 3">
    <name type="scientific">Pseudomonas entomophila</name>
    <dbReference type="NCBI Taxonomy" id="312306"/>
    <lineage>
        <taxon>Bacteria</taxon>
        <taxon>Pseudomonadati</taxon>
        <taxon>Pseudomonadota</taxon>
        <taxon>Gammaproteobacteria</taxon>
        <taxon>Pseudomonadales</taxon>
        <taxon>Pseudomonadaceae</taxon>
        <taxon>Pseudomonas</taxon>
    </lineage>
</organism>
<protein>
    <submittedName>
        <fullName evidence="2">Cupin-like domain-containing protein</fullName>
    </submittedName>
</protein>
<evidence type="ECO:0000313" key="2">
    <source>
        <dbReference type="EMBL" id="WMW04043.1"/>
    </source>
</evidence>
<accession>A0ABY9QJ22</accession>
<name>A0ABY9QJ22_9PSED</name>
<dbReference type="Pfam" id="PF02036">
    <property type="entry name" value="SCP2"/>
    <property type="match status" value="1"/>
</dbReference>
<dbReference type="InterPro" id="IPR003347">
    <property type="entry name" value="JmjC_dom"/>
</dbReference>
<proteinExistence type="predicted"/>
<dbReference type="EMBL" id="CP132921">
    <property type="protein sequence ID" value="WMW04043.1"/>
    <property type="molecule type" value="Genomic_DNA"/>
</dbReference>
<dbReference type="SMART" id="SM00558">
    <property type="entry name" value="JmjC"/>
    <property type="match status" value="1"/>
</dbReference>
<keyword evidence="3" id="KW-1185">Reference proteome</keyword>
<dbReference type="Gene3D" id="2.60.120.650">
    <property type="entry name" value="Cupin"/>
    <property type="match status" value="1"/>
</dbReference>
<dbReference type="PROSITE" id="PS51184">
    <property type="entry name" value="JMJC"/>
    <property type="match status" value="1"/>
</dbReference>